<protein>
    <submittedName>
        <fullName evidence="1">Uncharacterized protein</fullName>
    </submittedName>
</protein>
<gene>
    <name evidence="1" type="ORF">M8818_002419</name>
</gene>
<evidence type="ECO:0000313" key="2">
    <source>
        <dbReference type="Proteomes" id="UP001320706"/>
    </source>
</evidence>
<proteinExistence type="predicted"/>
<dbReference type="EMBL" id="JAMKPW020000010">
    <property type="protein sequence ID" value="KAK8214836.1"/>
    <property type="molecule type" value="Genomic_DNA"/>
</dbReference>
<reference evidence="1" key="1">
    <citation type="submission" date="2024-02" db="EMBL/GenBank/DDBJ databases">
        <title>Metagenome Assembled Genome of Zalaria obscura JY119.</title>
        <authorList>
            <person name="Vighnesh L."/>
            <person name="Jagadeeshwari U."/>
            <person name="Venkata Ramana C."/>
            <person name="Sasikala C."/>
        </authorList>
    </citation>
    <scope>NUCLEOTIDE SEQUENCE</scope>
    <source>
        <strain evidence="1">JY119</strain>
    </source>
</reference>
<comment type="caution">
    <text evidence="1">The sequence shown here is derived from an EMBL/GenBank/DDBJ whole genome shotgun (WGS) entry which is preliminary data.</text>
</comment>
<organism evidence="1 2">
    <name type="scientific">Zalaria obscura</name>
    <dbReference type="NCBI Taxonomy" id="2024903"/>
    <lineage>
        <taxon>Eukaryota</taxon>
        <taxon>Fungi</taxon>
        <taxon>Dikarya</taxon>
        <taxon>Ascomycota</taxon>
        <taxon>Pezizomycotina</taxon>
        <taxon>Dothideomycetes</taxon>
        <taxon>Dothideomycetidae</taxon>
        <taxon>Dothideales</taxon>
        <taxon>Zalariaceae</taxon>
        <taxon>Zalaria</taxon>
    </lineage>
</organism>
<accession>A0ACC3SJN7</accession>
<evidence type="ECO:0000313" key="1">
    <source>
        <dbReference type="EMBL" id="KAK8214836.1"/>
    </source>
</evidence>
<keyword evidence="2" id="KW-1185">Reference proteome</keyword>
<sequence>MSGTEQTFHYTKEDVRKLESRESNLHNGQVPADSNAAAMQSVVDAADKNKSEIINERQANLPLPEQPPVASDWNSSDASTVNVGSGGQSDQFSVGNASLREPATGDSGVRSADSNLAQGAGREGKDNLGGLPNDAVAREAKGKAGTTDTTNKDYGYPQKNDPSSGL</sequence>
<dbReference type="Proteomes" id="UP001320706">
    <property type="component" value="Unassembled WGS sequence"/>
</dbReference>
<name>A0ACC3SJN7_9PEZI</name>